<evidence type="ECO:0000256" key="3">
    <source>
        <dbReference type="ARBA" id="ARBA00022723"/>
    </source>
</evidence>
<gene>
    <name evidence="9" type="ORF">MRX98_04435</name>
</gene>
<keyword evidence="3 5" id="KW-0479">Metal-binding</keyword>
<dbReference type="SUPFAM" id="SSF46609">
    <property type="entry name" value="Fe,Mn superoxide dismutase (SOD), N-terminal domain"/>
    <property type="match status" value="1"/>
</dbReference>
<dbReference type="InterPro" id="IPR019833">
    <property type="entry name" value="Mn/Fe_SOD_BS"/>
</dbReference>
<feature type="binding site" evidence="5">
    <location>
        <position position="93"/>
    </location>
    <ligand>
        <name>Mn(2+)</name>
        <dbReference type="ChEBI" id="CHEBI:29035"/>
    </ligand>
</feature>
<accession>A0AA41R330</accession>
<dbReference type="InterPro" id="IPR001189">
    <property type="entry name" value="Mn/Fe_SOD"/>
</dbReference>
<comment type="function">
    <text evidence="6">Destroys radicals which are normally produced within the cells and which are toxic to biological systems.</text>
</comment>
<evidence type="ECO:0000259" key="7">
    <source>
        <dbReference type="Pfam" id="PF00081"/>
    </source>
</evidence>
<evidence type="ECO:0000259" key="8">
    <source>
        <dbReference type="Pfam" id="PF02777"/>
    </source>
</evidence>
<comment type="caution">
    <text evidence="9">The sequence shown here is derived from an EMBL/GenBank/DDBJ whole genome shotgun (WGS) entry which is preliminary data.</text>
</comment>
<feature type="binding site" evidence="5">
    <location>
        <position position="184"/>
    </location>
    <ligand>
        <name>Mn(2+)</name>
        <dbReference type="ChEBI" id="CHEBI:29035"/>
    </ligand>
</feature>
<feature type="binding site" evidence="5">
    <location>
        <position position="180"/>
    </location>
    <ligand>
        <name>Mn(2+)</name>
        <dbReference type="ChEBI" id="CHEBI:29035"/>
    </ligand>
</feature>
<comment type="similarity">
    <text evidence="1 6">Belongs to the iron/manganese superoxide dismutase family.</text>
</comment>
<reference evidence="9" key="1">
    <citation type="submission" date="2022-04" db="EMBL/GenBank/DDBJ databases">
        <title>Desulfatitalea alkaliphila sp. nov., a novel anaerobic sulfate-reducing bacterium isolated from terrestrial mud volcano, Taman Peninsula, Russia.</title>
        <authorList>
            <person name="Khomyakova M.A."/>
            <person name="Merkel A.Y."/>
            <person name="Slobodkin A.I."/>
        </authorList>
    </citation>
    <scope>NUCLEOTIDE SEQUENCE</scope>
    <source>
        <strain evidence="9">M08but</strain>
    </source>
</reference>
<proteinExistence type="inferred from homology"/>
<dbReference type="AlphaFoldDB" id="A0AA41R330"/>
<evidence type="ECO:0000256" key="2">
    <source>
        <dbReference type="ARBA" id="ARBA00012682"/>
    </source>
</evidence>
<organism evidence="9 10">
    <name type="scientific">Desulfatitalea alkaliphila</name>
    <dbReference type="NCBI Taxonomy" id="2929485"/>
    <lineage>
        <taxon>Bacteria</taxon>
        <taxon>Pseudomonadati</taxon>
        <taxon>Thermodesulfobacteriota</taxon>
        <taxon>Desulfobacteria</taxon>
        <taxon>Desulfobacterales</taxon>
        <taxon>Desulfosarcinaceae</taxon>
        <taxon>Desulfatitalea</taxon>
    </lineage>
</organism>
<comment type="catalytic activity">
    <reaction evidence="6">
        <text>2 superoxide + 2 H(+) = H2O2 + O2</text>
        <dbReference type="Rhea" id="RHEA:20696"/>
        <dbReference type="ChEBI" id="CHEBI:15378"/>
        <dbReference type="ChEBI" id="CHEBI:15379"/>
        <dbReference type="ChEBI" id="CHEBI:16240"/>
        <dbReference type="ChEBI" id="CHEBI:18421"/>
        <dbReference type="EC" id="1.15.1.1"/>
    </reaction>
</comment>
<dbReference type="Gene3D" id="3.55.40.20">
    <property type="entry name" value="Iron/manganese superoxide dismutase, C-terminal domain"/>
    <property type="match status" value="1"/>
</dbReference>
<sequence>MSKKSTNLKKGDERMDTPQLYMLPKLAYGYDELAPTISETLLRLHHEKHHASYVNGANAIIEKMGKASTENAGFDTKATFKELSFHIGGHVLHSLFWGNLAPQGKGGGERPSGAIAKILIEAFGAIDRFKKLFSQAAVSTEGSGWAALTYCKATNRPIIMQVEKHNNHIYPMFGILMVLDVWEHAYYLDYQNDRGKFVEAFWNIVNWAEVNRRLEDAMKG</sequence>
<dbReference type="PANTHER" id="PTHR11404">
    <property type="entry name" value="SUPEROXIDE DISMUTASE 2"/>
    <property type="match status" value="1"/>
</dbReference>
<dbReference type="SUPFAM" id="SSF54719">
    <property type="entry name" value="Fe,Mn superoxide dismutase (SOD), C-terminal domain"/>
    <property type="match status" value="1"/>
</dbReference>
<dbReference type="InterPro" id="IPR036314">
    <property type="entry name" value="SOD_C_sf"/>
</dbReference>
<feature type="domain" description="Manganese/iron superoxide dismutase N-terminal" evidence="7">
    <location>
        <begin position="21"/>
        <end position="101"/>
    </location>
</feature>
<dbReference type="GO" id="GO:0004784">
    <property type="term" value="F:superoxide dismutase activity"/>
    <property type="evidence" value="ECO:0007669"/>
    <property type="project" value="UniProtKB-EC"/>
</dbReference>
<dbReference type="InterPro" id="IPR036324">
    <property type="entry name" value="Mn/Fe_SOD_N_sf"/>
</dbReference>
<dbReference type="RefSeq" id="WP_246903331.1">
    <property type="nucleotide sequence ID" value="NZ_JALJRB010000003.1"/>
</dbReference>
<dbReference type="PIRSF" id="PIRSF000349">
    <property type="entry name" value="SODismutase"/>
    <property type="match status" value="1"/>
</dbReference>
<evidence type="ECO:0000256" key="1">
    <source>
        <dbReference type="ARBA" id="ARBA00008714"/>
    </source>
</evidence>
<evidence type="ECO:0000256" key="6">
    <source>
        <dbReference type="RuleBase" id="RU000414"/>
    </source>
</evidence>
<dbReference type="PROSITE" id="PS00088">
    <property type="entry name" value="SOD_MN"/>
    <property type="match status" value="1"/>
</dbReference>
<protein>
    <recommendedName>
        <fullName evidence="2 6">Superoxide dismutase</fullName>
        <ecNumber evidence="2 6">1.15.1.1</ecNumber>
    </recommendedName>
</protein>
<dbReference type="EC" id="1.15.1.1" evidence="2 6"/>
<dbReference type="InterPro" id="IPR019831">
    <property type="entry name" value="Mn/Fe_SOD_N"/>
</dbReference>
<keyword evidence="4 6" id="KW-0560">Oxidoreductase</keyword>
<dbReference type="GO" id="GO:0046872">
    <property type="term" value="F:metal ion binding"/>
    <property type="evidence" value="ECO:0007669"/>
    <property type="project" value="UniProtKB-KW"/>
</dbReference>
<dbReference type="InterPro" id="IPR019832">
    <property type="entry name" value="Mn/Fe_SOD_C"/>
</dbReference>
<evidence type="ECO:0000256" key="4">
    <source>
        <dbReference type="ARBA" id="ARBA00023002"/>
    </source>
</evidence>
<feature type="binding site" evidence="5">
    <location>
        <position position="45"/>
    </location>
    <ligand>
        <name>Mn(2+)</name>
        <dbReference type="ChEBI" id="CHEBI:29035"/>
    </ligand>
</feature>
<keyword evidence="10" id="KW-1185">Reference proteome</keyword>
<evidence type="ECO:0000313" key="9">
    <source>
        <dbReference type="EMBL" id="MCJ8499811.1"/>
    </source>
</evidence>
<dbReference type="Proteomes" id="UP001165427">
    <property type="component" value="Unassembled WGS sequence"/>
</dbReference>
<evidence type="ECO:0000256" key="5">
    <source>
        <dbReference type="PIRSR" id="PIRSR000349-1"/>
    </source>
</evidence>
<dbReference type="Pfam" id="PF02777">
    <property type="entry name" value="Sod_Fe_C"/>
    <property type="match status" value="1"/>
</dbReference>
<dbReference type="PRINTS" id="PR01703">
    <property type="entry name" value="MNSODISMTASE"/>
</dbReference>
<dbReference type="EMBL" id="JALJRB010000003">
    <property type="protein sequence ID" value="MCJ8499811.1"/>
    <property type="molecule type" value="Genomic_DNA"/>
</dbReference>
<evidence type="ECO:0000313" key="10">
    <source>
        <dbReference type="Proteomes" id="UP001165427"/>
    </source>
</evidence>
<dbReference type="Gene3D" id="1.10.287.990">
    <property type="entry name" value="Fe,Mn superoxide dismutase (SOD) domain"/>
    <property type="match status" value="1"/>
</dbReference>
<dbReference type="InterPro" id="IPR050265">
    <property type="entry name" value="Fe/Mn_Superoxide_Dismutase"/>
</dbReference>
<dbReference type="Pfam" id="PF00081">
    <property type="entry name" value="Sod_Fe_N"/>
    <property type="match status" value="1"/>
</dbReference>
<feature type="domain" description="Manganese/iron superoxide dismutase C-terminal" evidence="8">
    <location>
        <begin position="111"/>
        <end position="213"/>
    </location>
</feature>
<dbReference type="PANTHER" id="PTHR11404:SF6">
    <property type="entry name" value="SUPEROXIDE DISMUTASE [MN], MITOCHONDRIAL"/>
    <property type="match status" value="1"/>
</dbReference>
<name>A0AA41R330_9BACT</name>
<dbReference type="FunFam" id="3.55.40.20:FF:000004">
    <property type="entry name" value="Superoxide dismutase [Fe]"/>
    <property type="match status" value="1"/>
</dbReference>